<keyword evidence="2" id="KW-1185">Reference proteome</keyword>
<sequence length="287" mass="31558">MDYSTVTLNVASNNMIFLWVGERQYTVNRDECLHEIKAGKNRFRFDNMRPEHAPAVGAITMTCRNGNASGTIVFYMANGGKLEALAAGEVKQLTFNVGEEYVLDFSGLWEPLTVINLFDDMNYWTSKVHVDLNTTSVSAFSTALLAAEANDKVLTLGGVRQALDETHGIHLTSIGIMAFLNDKTSADAAKEETDAPRRWFATACSLALYPKQRPGWLANNPGKTFTDEHIKILLFNGKSLASNDVSSKGYIVAGWLSGPRPQWAPDWKSMLVDILFARHGGTGMKGS</sequence>
<organism evidence="1 2">
    <name type="scientific">Pseudomonas tructae</name>
    <dbReference type="NCBI Taxonomy" id="2518644"/>
    <lineage>
        <taxon>Bacteria</taxon>
        <taxon>Pseudomonadati</taxon>
        <taxon>Pseudomonadota</taxon>
        <taxon>Gammaproteobacteria</taxon>
        <taxon>Pseudomonadales</taxon>
        <taxon>Pseudomonadaceae</taxon>
        <taxon>Pseudomonas</taxon>
    </lineage>
</organism>
<evidence type="ECO:0000313" key="1">
    <source>
        <dbReference type="EMBL" id="QBF26556.1"/>
    </source>
</evidence>
<dbReference type="AlphaFoldDB" id="A0A411MI74"/>
<dbReference type="KEGG" id="ptk:EXN22_12940"/>
<name>A0A411MI74_9PSED</name>
<dbReference type="RefSeq" id="WP_130264424.1">
    <property type="nucleotide sequence ID" value="NZ_CP035952.1"/>
</dbReference>
<accession>A0A411MI74</accession>
<dbReference type="Proteomes" id="UP000291130">
    <property type="component" value="Chromosome"/>
</dbReference>
<evidence type="ECO:0000313" key="2">
    <source>
        <dbReference type="Proteomes" id="UP000291130"/>
    </source>
</evidence>
<dbReference type="EMBL" id="CP035952">
    <property type="protein sequence ID" value="QBF26556.1"/>
    <property type="molecule type" value="Genomic_DNA"/>
</dbReference>
<gene>
    <name evidence="1" type="ORF">EXN22_12940</name>
</gene>
<reference evidence="1 2" key="1">
    <citation type="submission" date="2019-02" db="EMBL/GenBank/DDBJ databases">
        <title>Complete genome sequence of Pseudomonas sp. SNU WT1 isolated from rainbow trout.</title>
        <authorList>
            <person name="Oh W.T."/>
            <person name="Park S.C."/>
        </authorList>
    </citation>
    <scope>NUCLEOTIDE SEQUENCE [LARGE SCALE GENOMIC DNA]</scope>
    <source>
        <strain evidence="1 2">SNU WT1</strain>
    </source>
</reference>
<protein>
    <submittedName>
        <fullName evidence="1">Uncharacterized protein</fullName>
    </submittedName>
</protein>
<proteinExistence type="predicted"/>